<comment type="similarity">
    <text evidence="6">Belongs to the ABC-4 integral membrane protein family.</text>
</comment>
<sequence>MSIRPASSFGVLALRNLRRARVQLAVVALLSLVAGALLNLGALCGIRYPQLIRGEADRLDAPQIVLLTPTTEAARTQAYLRSDARVSQVDSMTVLSERASLRLRSGSTAADVVYVDLDQQPALGRTEILERRDATVQDPVYLPHLFRATGDYGIGDPFTVTTPAGLTRTFHVAGFFENVYLGFITMGATGLGLPHDEYVALGNASTPPDRLAFLRAKVPDRKQITPVTADLTARLSAPSGAGHRSWVWNWDGIQIVTMTGPMLYALSLVLFALVVTLIVLMAIGFWIRGAIDQDLPAIGMLETFGFRSGQIVRGLALPAALVVLLGATVGVVASYAAVPLIAESLAGQTGMPWHPRPDVVSAVVIVLMLTLAALVPGMLAARSLRRLEPVAALRNRIASRTFRRNWLPLSAARGNLQMHLGLKQALANRTQSILVAVVCLVVGLGSIFSASLFTNVPSNKENFMHMLVGDYGQVAARIAPDADPDAVLAEVRAIPGVQKAVLKDFLQGSAANTQSLAVVMDDFEGQTFSSVAEGREPRHANEIAVGAVLARSTGKSVGQSISVRVGSTTADFLIVGTLSTVQYGGDRMDLTTAGYRRLVPNFQHEALDIAVQPGTSPTAVIDAMSRRLDGRLSSVTNQQQYLGCS</sequence>
<dbReference type="Pfam" id="PF02687">
    <property type="entry name" value="FtsX"/>
    <property type="match status" value="1"/>
</dbReference>
<dbReference type="InterPro" id="IPR050250">
    <property type="entry name" value="Macrolide_Exporter_MacB"/>
</dbReference>
<feature type="transmembrane region" description="Helical" evidence="7">
    <location>
        <begin position="21"/>
        <end position="43"/>
    </location>
</feature>
<reference evidence="9 10" key="1">
    <citation type="journal article" date="2013" name="ISME J.">
        <title>A metabolic model for members of the genus Tetrasphaera involved in enhanced biological phosphorus removal.</title>
        <authorList>
            <person name="Kristiansen R."/>
            <person name="Nguyen H.T.T."/>
            <person name="Saunders A.M."/>
            <person name="Nielsen J.L."/>
            <person name="Wimmer R."/>
            <person name="Le V.Q."/>
            <person name="McIlroy S.J."/>
            <person name="Petrovski S."/>
            <person name="Seviour R.J."/>
            <person name="Calteau A."/>
            <person name="Nielsen K.L."/>
            <person name="Nielsen P.H."/>
        </authorList>
    </citation>
    <scope>NUCLEOTIDE SEQUENCE [LARGE SCALE GENOMIC DNA]</scope>
    <source>
        <strain evidence="9 10">Ben110</strain>
    </source>
</reference>
<feature type="transmembrane region" description="Helical" evidence="7">
    <location>
        <begin position="433"/>
        <end position="453"/>
    </location>
</feature>
<evidence type="ECO:0000256" key="4">
    <source>
        <dbReference type="ARBA" id="ARBA00022989"/>
    </source>
</evidence>
<evidence type="ECO:0000256" key="6">
    <source>
        <dbReference type="ARBA" id="ARBA00038076"/>
    </source>
</evidence>
<dbReference type="Proteomes" id="UP000035763">
    <property type="component" value="Unassembled WGS sequence"/>
</dbReference>
<proteinExistence type="inferred from homology"/>
<gene>
    <name evidence="9" type="ORF">BN11_10010</name>
</gene>
<keyword evidence="2" id="KW-1003">Cell membrane</keyword>
<evidence type="ECO:0000259" key="8">
    <source>
        <dbReference type="Pfam" id="PF02687"/>
    </source>
</evidence>
<dbReference type="PANTHER" id="PTHR30572">
    <property type="entry name" value="MEMBRANE COMPONENT OF TRANSPORTER-RELATED"/>
    <property type="match status" value="1"/>
</dbReference>
<dbReference type="RefSeq" id="WP_235435579.1">
    <property type="nucleotide sequence ID" value="NZ_HG764815.1"/>
</dbReference>
<organism evidence="9 10">
    <name type="scientific">Nostocoides australiense Ben110</name>
    <dbReference type="NCBI Taxonomy" id="1193182"/>
    <lineage>
        <taxon>Bacteria</taxon>
        <taxon>Bacillati</taxon>
        <taxon>Actinomycetota</taxon>
        <taxon>Actinomycetes</taxon>
        <taxon>Micrococcales</taxon>
        <taxon>Intrasporangiaceae</taxon>
        <taxon>Nostocoides</taxon>
    </lineage>
</organism>
<feature type="transmembrane region" description="Helical" evidence="7">
    <location>
        <begin position="262"/>
        <end position="287"/>
    </location>
</feature>
<protein>
    <submittedName>
        <fullName evidence="9">Putative ABC-type antimicrobial peptide transport system, permease component</fullName>
    </submittedName>
</protein>
<keyword evidence="10" id="KW-1185">Reference proteome</keyword>
<comment type="subcellular location">
    <subcellularLocation>
        <location evidence="1">Cell membrane</location>
        <topology evidence="1">Multi-pass membrane protein</topology>
    </subcellularLocation>
</comment>
<comment type="caution">
    <text evidence="9">The sequence shown here is derived from an EMBL/GenBank/DDBJ whole genome shotgun (WGS) entry which is preliminary data.</text>
</comment>
<accession>W6JSK5</accession>
<dbReference type="PANTHER" id="PTHR30572:SF4">
    <property type="entry name" value="ABC TRANSPORTER PERMEASE YTRF"/>
    <property type="match status" value="1"/>
</dbReference>
<dbReference type="GO" id="GO:0005886">
    <property type="term" value="C:plasma membrane"/>
    <property type="evidence" value="ECO:0007669"/>
    <property type="project" value="UniProtKB-SubCell"/>
</dbReference>
<evidence type="ECO:0000313" key="10">
    <source>
        <dbReference type="Proteomes" id="UP000035763"/>
    </source>
</evidence>
<dbReference type="STRING" id="1193182.BN11_10010"/>
<dbReference type="InterPro" id="IPR003838">
    <property type="entry name" value="ABC3_permease_C"/>
</dbReference>
<evidence type="ECO:0000256" key="1">
    <source>
        <dbReference type="ARBA" id="ARBA00004651"/>
    </source>
</evidence>
<keyword evidence="5 7" id="KW-0472">Membrane</keyword>
<feature type="transmembrane region" description="Helical" evidence="7">
    <location>
        <begin position="315"/>
        <end position="342"/>
    </location>
</feature>
<feature type="transmembrane region" description="Helical" evidence="7">
    <location>
        <begin position="362"/>
        <end position="381"/>
    </location>
</feature>
<keyword evidence="4 7" id="KW-1133">Transmembrane helix</keyword>
<dbReference type="EMBL" id="CAJA01000001">
    <property type="protein sequence ID" value="CCH71567.1"/>
    <property type="molecule type" value="Genomic_DNA"/>
</dbReference>
<name>W6JSK5_9MICO</name>
<evidence type="ECO:0000256" key="3">
    <source>
        <dbReference type="ARBA" id="ARBA00022692"/>
    </source>
</evidence>
<feature type="domain" description="ABC3 transporter permease C-terminal" evidence="8">
    <location>
        <begin position="270"/>
        <end position="389"/>
    </location>
</feature>
<evidence type="ECO:0000256" key="2">
    <source>
        <dbReference type="ARBA" id="ARBA00022475"/>
    </source>
</evidence>
<dbReference type="GO" id="GO:0022857">
    <property type="term" value="F:transmembrane transporter activity"/>
    <property type="evidence" value="ECO:0007669"/>
    <property type="project" value="TreeGrafter"/>
</dbReference>
<dbReference type="AlphaFoldDB" id="W6JSK5"/>
<evidence type="ECO:0000256" key="5">
    <source>
        <dbReference type="ARBA" id="ARBA00023136"/>
    </source>
</evidence>
<keyword evidence="3 7" id="KW-0812">Transmembrane</keyword>
<evidence type="ECO:0000313" key="9">
    <source>
        <dbReference type="EMBL" id="CCH71567.1"/>
    </source>
</evidence>
<evidence type="ECO:0000256" key="7">
    <source>
        <dbReference type="SAM" id="Phobius"/>
    </source>
</evidence>